<dbReference type="SUPFAM" id="SSF52200">
    <property type="entry name" value="Toll/Interleukin receptor TIR domain"/>
    <property type="match status" value="1"/>
</dbReference>
<dbReference type="Gene3D" id="3.40.50.10140">
    <property type="entry name" value="Toll/interleukin-1 receptor homology (TIR) domain"/>
    <property type="match status" value="1"/>
</dbReference>
<proteinExistence type="predicted"/>
<dbReference type="GO" id="GO:0007165">
    <property type="term" value="P:signal transduction"/>
    <property type="evidence" value="ECO:0007669"/>
    <property type="project" value="InterPro"/>
</dbReference>
<gene>
    <name evidence="2" type="ORF">EQM13_10430</name>
</gene>
<name>A0A410QD45_9FIRM</name>
<dbReference type="AlphaFoldDB" id="A0A410QD45"/>
<organism evidence="2 3">
    <name type="scientific">Acidilutibacter cellobiosedens</name>
    <dbReference type="NCBI Taxonomy" id="2507161"/>
    <lineage>
        <taxon>Bacteria</taxon>
        <taxon>Bacillati</taxon>
        <taxon>Bacillota</taxon>
        <taxon>Tissierellia</taxon>
        <taxon>Tissierellales</taxon>
        <taxon>Acidilutibacteraceae</taxon>
        <taxon>Acidilutibacter</taxon>
    </lineage>
</organism>
<keyword evidence="3" id="KW-1185">Reference proteome</keyword>
<evidence type="ECO:0000313" key="3">
    <source>
        <dbReference type="Proteomes" id="UP000287969"/>
    </source>
</evidence>
<evidence type="ECO:0000313" key="2">
    <source>
        <dbReference type="EMBL" id="QAT61972.1"/>
    </source>
</evidence>
<dbReference type="InterPro" id="IPR000157">
    <property type="entry name" value="TIR_dom"/>
</dbReference>
<dbReference type="KEGG" id="spoa:EQM13_10430"/>
<feature type="domain" description="SEFIR" evidence="1">
    <location>
        <begin position="4"/>
        <end position="135"/>
    </location>
</feature>
<sequence>MTKNPTAFISYSWDSPQHQKWVVNFANRLREKGIDATIDVFETQKGTTNLYSMMADNIRIKDFVLVILTNNYKERADKMSGGVGFETRLLLPLIQSNKDKIIPIIREKDKTDTVPFYLQGVYYIDFSDDTKFEEKFKELLYRLLDVPIYEASPLGGIPNLRSMNSKELNDDKFNDYISLIPSFKKITDLDKNRFMKDSFEKMKKVFTKLLKDTKIKNPNFEYEQEDLTSKKVLFKMYIDGNLKYSIKMWVGSNFSKIDNINFSYGNMIYQGDNSMNEIVTCEIDSHNNLSLKRTMNIFSENESCAAEDIAKEIWKEIIHWI</sequence>
<protein>
    <submittedName>
        <fullName evidence="2">TIR domain-containing protein</fullName>
    </submittedName>
</protein>
<reference evidence="3" key="1">
    <citation type="submission" date="2019-01" db="EMBL/GenBank/DDBJ databases">
        <title>Draft genomes of a novel of Sporanaerobacter strains.</title>
        <authorList>
            <person name="Ma S."/>
        </authorList>
    </citation>
    <scope>NUCLEOTIDE SEQUENCE [LARGE SCALE GENOMIC DNA]</scope>
    <source>
        <strain evidence="3">NJN-17</strain>
    </source>
</reference>
<accession>A0A410QD45</accession>
<dbReference type="Pfam" id="PF13676">
    <property type="entry name" value="TIR_2"/>
    <property type="match status" value="1"/>
</dbReference>
<dbReference type="PROSITE" id="PS51534">
    <property type="entry name" value="SEFIR"/>
    <property type="match status" value="1"/>
</dbReference>
<dbReference type="OrthoDB" id="5149141at2"/>
<evidence type="ECO:0000259" key="1">
    <source>
        <dbReference type="PROSITE" id="PS51534"/>
    </source>
</evidence>
<dbReference type="InterPro" id="IPR035897">
    <property type="entry name" value="Toll_tir_struct_dom_sf"/>
</dbReference>
<dbReference type="Proteomes" id="UP000287969">
    <property type="component" value="Chromosome"/>
</dbReference>
<dbReference type="InterPro" id="IPR013568">
    <property type="entry name" value="SEFIR_dom"/>
</dbReference>
<dbReference type="EMBL" id="CP035282">
    <property type="protein sequence ID" value="QAT61972.1"/>
    <property type="molecule type" value="Genomic_DNA"/>
</dbReference>
<dbReference type="RefSeq" id="WP_128752615.1">
    <property type="nucleotide sequence ID" value="NZ_CP035282.1"/>
</dbReference>